<gene>
    <name evidence="1" type="ORF">A2931_00300</name>
</gene>
<name>A0A1G2EV90_9BACT</name>
<sequence length="106" mass="11900">MDKTVQDHLSKNIITELGLENVPPKRMEEILLAFGEIIQGRINVRVLDELNDADKDEFDKLLGSKSKPEELDAFLKSKIPDLENLIGQVMADTKQELVEKAKILGA</sequence>
<dbReference type="Proteomes" id="UP000177486">
    <property type="component" value="Unassembled WGS sequence"/>
</dbReference>
<comment type="caution">
    <text evidence="1">The sequence shown here is derived from an EMBL/GenBank/DDBJ whole genome shotgun (WGS) entry which is preliminary data.</text>
</comment>
<proteinExistence type="predicted"/>
<evidence type="ECO:0000313" key="2">
    <source>
        <dbReference type="Proteomes" id="UP000177486"/>
    </source>
</evidence>
<dbReference type="EMBL" id="MHMQ01000032">
    <property type="protein sequence ID" value="OGZ29729.1"/>
    <property type="molecule type" value="Genomic_DNA"/>
</dbReference>
<organism evidence="1 2">
    <name type="scientific">Candidatus Niyogibacteria bacterium RIFCSPLOWO2_01_FULL_45_48</name>
    <dbReference type="NCBI Taxonomy" id="1801724"/>
    <lineage>
        <taxon>Bacteria</taxon>
        <taxon>Candidatus Niyogiibacteriota</taxon>
    </lineage>
</organism>
<accession>A0A1G2EV90</accession>
<dbReference type="AlphaFoldDB" id="A0A1G2EV90"/>
<protein>
    <submittedName>
        <fullName evidence="1">Uncharacterized protein</fullName>
    </submittedName>
</protein>
<reference evidence="1 2" key="1">
    <citation type="journal article" date="2016" name="Nat. Commun.">
        <title>Thousands of microbial genomes shed light on interconnected biogeochemical processes in an aquifer system.</title>
        <authorList>
            <person name="Anantharaman K."/>
            <person name="Brown C.T."/>
            <person name="Hug L.A."/>
            <person name="Sharon I."/>
            <person name="Castelle C.J."/>
            <person name="Probst A.J."/>
            <person name="Thomas B.C."/>
            <person name="Singh A."/>
            <person name="Wilkins M.J."/>
            <person name="Karaoz U."/>
            <person name="Brodie E.L."/>
            <person name="Williams K.H."/>
            <person name="Hubbard S.S."/>
            <person name="Banfield J.F."/>
        </authorList>
    </citation>
    <scope>NUCLEOTIDE SEQUENCE [LARGE SCALE GENOMIC DNA]</scope>
</reference>
<evidence type="ECO:0000313" key="1">
    <source>
        <dbReference type="EMBL" id="OGZ29729.1"/>
    </source>
</evidence>